<dbReference type="GO" id="GO:0042732">
    <property type="term" value="P:D-xylose metabolic process"/>
    <property type="evidence" value="ECO:0007669"/>
    <property type="project" value="UniProtKB-KW"/>
</dbReference>
<evidence type="ECO:0000256" key="3">
    <source>
        <dbReference type="ARBA" id="ARBA00022629"/>
    </source>
</evidence>
<keyword evidence="3" id="KW-0859">Xylose metabolism</keyword>
<proteinExistence type="inferred from homology"/>
<protein>
    <submittedName>
        <fullName evidence="4">Putative NBD/HSP70 family sugar kinase</fullName>
    </submittedName>
</protein>
<organism evidence="4 5">
    <name type="scientific">Anaerobacterium chartisolvens</name>
    <dbReference type="NCBI Taxonomy" id="1297424"/>
    <lineage>
        <taxon>Bacteria</taxon>
        <taxon>Bacillati</taxon>
        <taxon>Bacillota</taxon>
        <taxon>Clostridia</taxon>
        <taxon>Eubacteriales</taxon>
        <taxon>Oscillospiraceae</taxon>
        <taxon>Anaerobacterium</taxon>
    </lineage>
</organism>
<dbReference type="InterPro" id="IPR043129">
    <property type="entry name" value="ATPase_NBD"/>
</dbReference>
<dbReference type="PANTHER" id="PTHR18964">
    <property type="entry name" value="ROK (REPRESSOR, ORF, KINASE) FAMILY"/>
    <property type="match status" value="1"/>
</dbReference>
<sequence>MAKAGINLENVRIKNRVSILRTLNANGAMPRKDIAAILELTPAAVTILCHELIEEGIIIEKGEVEEEKRAGRKKLLIDINRNYKYIIGINIEPDFTYLSIADLKGDSILSKKIDTDNTVSPGSYLRMINNNCIRMLWEADIQKNDILGIGVGIIGSVDRDNGISRAAYDIWQEEVPVKEIIEKELLLPVFIDNNVRAFALGEIVYGRSRDVDNMLFMKWGPGVGSAVVINKEIYVGENFKSSSLGHFIVDRNGSLCRCGRRGCIETIASKGAVYKAIKEIVSKENAVELLERLSGNIQNLNVDNVFDYIDSSDEPIQRYINGIIENLAIILSNAVTLLSPRRVLLFGKAFENKEIYNRFVENYKLINNGSYKEDFIVTSSIMQKLNYIGPVAIVANKMLFNETVK</sequence>
<dbReference type="GO" id="GO:0016301">
    <property type="term" value="F:kinase activity"/>
    <property type="evidence" value="ECO:0007669"/>
    <property type="project" value="UniProtKB-KW"/>
</dbReference>
<accession>A0A369BEX1</accession>
<evidence type="ECO:0000256" key="2">
    <source>
        <dbReference type="ARBA" id="ARBA00006479"/>
    </source>
</evidence>
<dbReference type="InterPro" id="IPR000600">
    <property type="entry name" value="ROK"/>
</dbReference>
<comment type="caution">
    <text evidence="4">The sequence shown here is derived from an EMBL/GenBank/DDBJ whole genome shotgun (WGS) entry which is preliminary data.</text>
</comment>
<dbReference type="OrthoDB" id="9796533at2"/>
<comment type="similarity">
    <text evidence="2">Belongs to the ROK (NagC/XylR) family.</text>
</comment>
<dbReference type="InterPro" id="IPR036390">
    <property type="entry name" value="WH_DNA-bd_sf"/>
</dbReference>
<keyword evidence="3" id="KW-0119">Carbohydrate metabolism</keyword>
<dbReference type="Pfam" id="PF00480">
    <property type="entry name" value="ROK"/>
    <property type="match status" value="1"/>
</dbReference>
<evidence type="ECO:0000256" key="1">
    <source>
        <dbReference type="ARBA" id="ARBA00002486"/>
    </source>
</evidence>
<dbReference type="SUPFAM" id="SSF46785">
    <property type="entry name" value="Winged helix' DNA-binding domain"/>
    <property type="match status" value="1"/>
</dbReference>
<comment type="function">
    <text evidence="1">Transcriptional repressor of xylose-utilizing enzymes.</text>
</comment>
<dbReference type="SUPFAM" id="SSF53067">
    <property type="entry name" value="Actin-like ATPase domain"/>
    <property type="match status" value="1"/>
</dbReference>
<evidence type="ECO:0000313" key="5">
    <source>
        <dbReference type="Proteomes" id="UP000253034"/>
    </source>
</evidence>
<dbReference type="Pfam" id="PF13412">
    <property type="entry name" value="HTH_24"/>
    <property type="match status" value="1"/>
</dbReference>
<dbReference type="Gene3D" id="3.30.420.40">
    <property type="match status" value="2"/>
</dbReference>
<dbReference type="Gene3D" id="1.10.10.10">
    <property type="entry name" value="Winged helix-like DNA-binding domain superfamily/Winged helix DNA-binding domain"/>
    <property type="match status" value="1"/>
</dbReference>
<name>A0A369BEX1_9FIRM</name>
<reference evidence="4 5" key="1">
    <citation type="submission" date="2018-07" db="EMBL/GenBank/DDBJ databases">
        <title>Genomic Encyclopedia of Type Strains, Phase IV (KMG-IV): sequencing the most valuable type-strain genomes for metagenomic binning, comparative biology and taxonomic classification.</title>
        <authorList>
            <person name="Goeker M."/>
        </authorList>
    </citation>
    <scope>NUCLEOTIDE SEQUENCE [LARGE SCALE GENOMIC DNA]</scope>
    <source>
        <strain evidence="4 5">DSM 27016</strain>
    </source>
</reference>
<dbReference type="RefSeq" id="WP_114296210.1">
    <property type="nucleotide sequence ID" value="NZ_QPJT01000002.1"/>
</dbReference>
<evidence type="ECO:0000313" key="4">
    <source>
        <dbReference type="EMBL" id="RCX20093.1"/>
    </source>
</evidence>
<dbReference type="Proteomes" id="UP000253034">
    <property type="component" value="Unassembled WGS sequence"/>
</dbReference>
<dbReference type="InterPro" id="IPR036388">
    <property type="entry name" value="WH-like_DNA-bd_sf"/>
</dbReference>
<gene>
    <name evidence="4" type="ORF">DFR58_102162</name>
</gene>
<keyword evidence="4" id="KW-0808">Transferase</keyword>
<dbReference type="PANTHER" id="PTHR18964:SF170">
    <property type="entry name" value="SUGAR KINASE"/>
    <property type="match status" value="1"/>
</dbReference>
<keyword evidence="4" id="KW-0418">Kinase</keyword>
<dbReference type="EMBL" id="QPJT01000002">
    <property type="protein sequence ID" value="RCX20093.1"/>
    <property type="molecule type" value="Genomic_DNA"/>
</dbReference>
<dbReference type="AlphaFoldDB" id="A0A369BEX1"/>
<keyword evidence="5" id="KW-1185">Reference proteome</keyword>